<keyword evidence="2" id="KW-0547">Nucleotide-binding</keyword>
<evidence type="ECO:0000256" key="1">
    <source>
        <dbReference type="ARBA" id="ARBA00022448"/>
    </source>
</evidence>
<dbReference type="RefSeq" id="WP_099911839.1">
    <property type="nucleotide sequence ID" value="NZ_AWWI01000111.1"/>
</dbReference>
<dbReference type="InterPro" id="IPR050763">
    <property type="entry name" value="ABC_transporter_ATP-binding"/>
</dbReference>
<accession>A0A2G8RDH3</accession>
<dbReference type="PROSITE" id="PS50893">
    <property type="entry name" value="ABC_TRANSPORTER_2"/>
    <property type="match status" value="1"/>
</dbReference>
<keyword evidence="3 5" id="KW-0067">ATP-binding</keyword>
<dbReference type="SUPFAM" id="SSF52540">
    <property type="entry name" value="P-loop containing nucleoside triphosphate hydrolases"/>
    <property type="match status" value="1"/>
</dbReference>
<evidence type="ECO:0000256" key="3">
    <source>
        <dbReference type="ARBA" id="ARBA00022840"/>
    </source>
</evidence>
<evidence type="ECO:0000259" key="4">
    <source>
        <dbReference type="PROSITE" id="PS50893"/>
    </source>
</evidence>
<keyword evidence="6" id="KW-1185">Reference proteome</keyword>
<name>A0A2G8RDH3_9RHOB</name>
<evidence type="ECO:0000313" key="6">
    <source>
        <dbReference type="Proteomes" id="UP000231259"/>
    </source>
</evidence>
<dbReference type="EMBL" id="AWWI01000111">
    <property type="protein sequence ID" value="PIL19148.1"/>
    <property type="molecule type" value="Genomic_DNA"/>
</dbReference>
<evidence type="ECO:0000256" key="2">
    <source>
        <dbReference type="ARBA" id="ARBA00022741"/>
    </source>
</evidence>
<feature type="domain" description="ABC transporter" evidence="4">
    <location>
        <begin position="5"/>
        <end position="234"/>
    </location>
</feature>
<dbReference type="Gene3D" id="3.40.50.300">
    <property type="entry name" value="P-loop containing nucleotide triphosphate hydrolases"/>
    <property type="match status" value="1"/>
</dbReference>
<keyword evidence="1" id="KW-0813">Transport</keyword>
<dbReference type="InterPro" id="IPR027417">
    <property type="entry name" value="P-loop_NTPase"/>
</dbReference>
<protein>
    <submittedName>
        <fullName evidence="5">Multidrug ABC transporter ATP-binding protein</fullName>
    </submittedName>
</protein>
<dbReference type="InterPro" id="IPR003439">
    <property type="entry name" value="ABC_transporter-like_ATP-bd"/>
</dbReference>
<gene>
    <name evidence="5" type="ORF">P775_16330</name>
</gene>
<evidence type="ECO:0000313" key="5">
    <source>
        <dbReference type="EMBL" id="PIL19148.1"/>
    </source>
</evidence>
<dbReference type="PANTHER" id="PTHR42711:SF10">
    <property type="entry name" value="ABC TRANSPORTER ATP-BINDING PROTEIN"/>
    <property type="match status" value="1"/>
</dbReference>
<dbReference type="SMART" id="SM00382">
    <property type="entry name" value="AAA"/>
    <property type="match status" value="1"/>
</dbReference>
<dbReference type="AlphaFoldDB" id="A0A2G8RDH3"/>
<dbReference type="Proteomes" id="UP000231259">
    <property type="component" value="Unassembled WGS sequence"/>
</dbReference>
<organism evidence="5 6">
    <name type="scientific">Puniceibacterium antarcticum</name>
    <dbReference type="NCBI Taxonomy" id="1206336"/>
    <lineage>
        <taxon>Bacteria</taxon>
        <taxon>Pseudomonadati</taxon>
        <taxon>Pseudomonadota</taxon>
        <taxon>Alphaproteobacteria</taxon>
        <taxon>Rhodobacterales</taxon>
        <taxon>Paracoccaceae</taxon>
        <taxon>Puniceibacterium</taxon>
    </lineage>
</organism>
<reference evidence="5 6" key="1">
    <citation type="submission" date="2013-09" db="EMBL/GenBank/DDBJ databases">
        <title>Genome sequencing of Phaeobacter antarcticus sp. nov. SM1211.</title>
        <authorList>
            <person name="Zhang X.-Y."/>
            <person name="Liu C."/>
            <person name="Chen X.-L."/>
            <person name="Xie B.-B."/>
            <person name="Qin Q.-L."/>
            <person name="Rong J.-C."/>
            <person name="Zhang Y.-Z."/>
        </authorList>
    </citation>
    <scope>NUCLEOTIDE SEQUENCE [LARGE SCALE GENOMIC DNA]</scope>
    <source>
        <strain evidence="5 6">SM1211</strain>
    </source>
</reference>
<dbReference type="GO" id="GO:0005524">
    <property type="term" value="F:ATP binding"/>
    <property type="evidence" value="ECO:0007669"/>
    <property type="project" value="UniProtKB-KW"/>
</dbReference>
<proteinExistence type="predicted"/>
<comment type="caution">
    <text evidence="5">The sequence shown here is derived from an EMBL/GenBank/DDBJ whole genome shotgun (WGS) entry which is preliminary data.</text>
</comment>
<dbReference type="PROSITE" id="PS00211">
    <property type="entry name" value="ABC_TRANSPORTER_1"/>
    <property type="match status" value="1"/>
</dbReference>
<dbReference type="Pfam" id="PF00005">
    <property type="entry name" value="ABC_tran"/>
    <property type="match status" value="1"/>
</dbReference>
<dbReference type="OrthoDB" id="9778547at2"/>
<dbReference type="GO" id="GO:0016887">
    <property type="term" value="F:ATP hydrolysis activity"/>
    <property type="evidence" value="ECO:0007669"/>
    <property type="project" value="InterPro"/>
</dbReference>
<dbReference type="CDD" id="cd03230">
    <property type="entry name" value="ABC_DR_subfamily_A"/>
    <property type="match status" value="1"/>
</dbReference>
<dbReference type="PANTHER" id="PTHR42711">
    <property type="entry name" value="ABC TRANSPORTER ATP-BINDING PROTEIN"/>
    <property type="match status" value="1"/>
</dbReference>
<dbReference type="InterPro" id="IPR003593">
    <property type="entry name" value="AAA+_ATPase"/>
</dbReference>
<dbReference type="InterPro" id="IPR017871">
    <property type="entry name" value="ABC_transporter-like_CS"/>
</dbReference>
<sequence length="311" mass="33927">MAAIVEIENVKKVYDGGFEALKGVTLNIAEGEILALLGPNGAGKTTLISAVCGLAQPTSGRIRVGGHDVVSDFRAARNLVGLVPQEVNLEPFETVWRTVRFSRGLFGKAKDDKLIEKILRQLSLWDKKDTAIRALSGGMKRRVLIAKALSHEPRVLFLDEPTAGVDVELRRDMWEIVAGLKADGVTIILTTHYIEEAEAIADRIGVINKGQLLLVEDKDALMTRMGQKQLRIELQGRISDIPQELAEFNLQMAEGGEALIYTYDTRAERTGIAKLMAAMSAAGLVLRDLATSQNSLEDIFVGLVHEEEGAA</sequence>